<dbReference type="EMBL" id="BAABGF010000003">
    <property type="protein sequence ID" value="GAA4533602.1"/>
    <property type="molecule type" value="Genomic_DNA"/>
</dbReference>
<keyword evidence="2" id="KW-1185">Reference proteome</keyword>
<organism evidence="1 2">
    <name type="scientific">Mycobacterium paraffinicum</name>
    <dbReference type="NCBI Taxonomy" id="53378"/>
    <lineage>
        <taxon>Bacteria</taxon>
        <taxon>Bacillati</taxon>
        <taxon>Actinomycetota</taxon>
        <taxon>Actinomycetes</taxon>
        <taxon>Mycobacteriales</taxon>
        <taxon>Mycobacteriaceae</taxon>
        <taxon>Mycobacterium</taxon>
    </lineage>
</organism>
<gene>
    <name evidence="1" type="ORF">GCM10023161_04680</name>
</gene>
<name>A0ABP8RB71_9MYCO</name>
<protein>
    <submittedName>
        <fullName evidence="1">Uncharacterized protein</fullName>
    </submittedName>
</protein>
<accession>A0ABP8RB71</accession>
<dbReference type="Proteomes" id="UP001501417">
    <property type="component" value="Unassembled WGS sequence"/>
</dbReference>
<evidence type="ECO:0000313" key="1">
    <source>
        <dbReference type="EMBL" id="GAA4533602.1"/>
    </source>
</evidence>
<proteinExistence type="predicted"/>
<evidence type="ECO:0000313" key="2">
    <source>
        <dbReference type="Proteomes" id="UP001501417"/>
    </source>
</evidence>
<sequence>MLNWKVAVATWVPSGAFRWVTMLGPDGAATGPPSGVPVPDGAGEPVHTAGVVPSEDEACWGDEHAPSRATAVAAASADMVTAAVR</sequence>
<comment type="caution">
    <text evidence="1">The sequence shown here is derived from an EMBL/GenBank/DDBJ whole genome shotgun (WGS) entry which is preliminary data.</text>
</comment>
<reference evidence="2" key="1">
    <citation type="journal article" date="2019" name="Int. J. Syst. Evol. Microbiol.">
        <title>The Global Catalogue of Microorganisms (GCM) 10K type strain sequencing project: providing services to taxonomists for standard genome sequencing and annotation.</title>
        <authorList>
            <consortium name="The Broad Institute Genomics Platform"/>
            <consortium name="The Broad Institute Genome Sequencing Center for Infectious Disease"/>
            <person name="Wu L."/>
            <person name="Ma J."/>
        </authorList>
    </citation>
    <scope>NUCLEOTIDE SEQUENCE [LARGE SCALE GENOMIC DNA]</scope>
    <source>
        <strain evidence="2">JCM 17782</strain>
    </source>
</reference>